<gene>
    <name evidence="1" type="ORF">LRQ20_05345</name>
</gene>
<evidence type="ECO:0008006" key="3">
    <source>
        <dbReference type="Google" id="ProtNLM"/>
    </source>
</evidence>
<dbReference type="RefSeq" id="WP_231807909.1">
    <property type="nucleotide sequence ID" value="NZ_JAJOZG010000021.1"/>
</dbReference>
<accession>A0ABS8QQ87</accession>
<organism evidence="1 2">
    <name type="scientific">Pseudomonas petroselini</name>
    <dbReference type="NCBI Taxonomy" id="2899822"/>
    <lineage>
        <taxon>Bacteria</taxon>
        <taxon>Pseudomonadati</taxon>
        <taxon>Pseudomonadota</taxon>
        <taxon>Gammaproteobacteria</taxon>
        <taxon>Pseudomonadales</taxon>
        <taxon>Pseudomonadaceae</taxon>
        <taxon>Pseudomonas</taxon>
    </lineage>
</organism>
<reference evidence="1 2" key="1">
    <citation type="journal article" date="2022" name="Int. J. Syst. Evol. Microbiol.">
        <title>Pseudomonas petroselini sp. nov., a pathogen causing bacterial rot of parsley in Japan.</title>
        <authorList>
            <person name="Sawada H."/>
            <person name="Fujikawa T."/>
            <person name="Osada S."/>
            <person name="Satou M."/>
        </authorList>
    </citation>
    <scope>NUCLEOTIDE SEQUENCE [LARGE SCALE GENOMIC DNA]</scope>
    <source>
        <strain evidence="1 2">MAFF 311096</strain>
    </source>
</reference>
<dbReference type="Proteomes" id="UP001154922">
    <property type="component" value="Unassembled WGS sequence"/>
</dbReference>
<proteinExistence type="predicted"/>
<name>A0ABS8QQ87_9PSED</name>
<evidence type="ECO:0000313" key="1">
    <source>
        <dbReference type="EMBL" id="MCD7037756.1"/>
    </source>
</evidence>
<dbReference type="EMBL" id="JAJOZI010000024">
    <property type="protein sequence ID" value="MCD7037756.1"/>
    <property type="molecule type" value="Genomic_DNA"/>
</dbReference>
<reference evidence="1 2" key="2">
    <citation type="journal article" date="2023" name="Plant Pathol.">
        <title>Dismantling and reorganizing Pseudomonas marginalis sensu#lato.</title>
        <authorList>
            <person name="Sawada H."/>
            <person name="Fujikawa T."/>
            <person name="Satou M."/>
        </authorList>
    </citation>
    <scope>NUCLEOTIDE SEQUENCE [LARGE SCALE GENOMIC DNA]</scope>
    <source>
        <strain evidence="1 2">MAFF 311096</strain>
    </source>
</reference>
<sequence>MTEFSNFMKQPHDLMSLLSVSDVDDLNILVDYITDKGAGRLMLDGDTCKRLIACRDKGSYSDFDRMAVANEICGFGGNTIANTYRNVRSKIFDGFLDKILPEADYVVDYDEVVRDVASHMKVNFNKSDDVLVIEDGLLKKILRDSFEKMTPEERQAVLDELGVTDLSLLGPTATAAMLVAGKMAGFATFKIALIVANAVARSILGKGLSFATNRLITKSIGAVLGPIGWVVTGLWTIADLASPAYRVTVPCVVQIAYMRQKALMNATTVECKSCNVPNPLSSKFCASCGAGLK</sequence>
<protein>
    <recommendedName>
        <fullName evidence="3">DUF3944 domain-containing protein</fullName>
    </recommendedName>
</protein>
<comment type="caution">
    <text evidence="1">The sequence shown here is derived from an EMBL/GenBank/DDBJ whole genome shotgun (WGS) entry which is preliminary data.</text>
</comment>
<evidence type="ECO:0000313" key="2">
    <source>
        <dbReference type="Proteomes" id="UP001154922"/>
    </source>
</evidence>
<keyword evidence="2" id="KW-1185">Reference proteome</keyword>